<dbReference type="EMBL" id="SLXO01000003">
    <property type="protein sequence ID" value="TCP36145.1"/>
    <property type="molecule type" value="Genomic_DNA"/>
</dbReference>
<comment type="caution">
    <text evidence="1">The sequence shown here is derived from an EMBL/GenBank/DDBJ whole genome shotgun (WGS) entry which is preliminary data.</text>
</comment>
<keyword evidence="2" id="KW-1185">Reference proteome</keyword>
<evidence type="ECO:0000313" key="2">
    <source>
        <dbReference type="Proteomes" id="UP000295399"/>
    </source>
</evidence>
<name>A0A4R2PPZ7_RHOSA</name>
<dbReference type="Pfam" id="PF04390">
    <property type="entry name" value="LptE"/>
    <property type="match status" value="1"/>
</dbReference>
<dbReference type="Gene3D" id="3.30.160.150">
    <property type="entry name" value="Lipoprotein like domain"/>
    <property type="match status" value="1"/>
</dbReference>
<dbReference type="InterPro" id="IPR007485">
    <property type="entry name" value="LPS_assembly_LptE"/>
</dbReference>
<dbReference type="RefSeq" id="WP_132707715.1">
    <property type="nucleotide sequence ID" value="NZ_JACIGF010000003.1"/>
</dbReference>
<protein>
    <submittedName>
        <fullName evidence="1">LPS-assembly lipoprotein</fullName>
    </submittedName>
</protein>
<keyword evidence="1" id="KW-0449">Lipoprotein</keyword>
<dbReference type="GO" id="GO:0043165">
    <property type="term" value="P:Gram-negative-bacterium-type cell outer membrane assembly"/>
    <property type="evidence" value="ECO:0007669"/>
    <property type="project" value="InterPro"/>
</dbReference>
<dbReference type="OrthoDB" id="8480109at2"/>
<dbReference type="PROSITE" id="PS51257">
    <property type="entry name" value="PROKAR_LIPOPROTEIN"/>
    <property type="match status" value="1"/>
</dbReference>
<dbReference type="GO" id="GO:0019867">
    <property type="term" value="C:outer membrane"/>
    <property type="evidence" value="ECO:0007669"/>
    <property type="project" value="InterPro"/>
</dbReference>
<dbReference type="Proteomes" id="UP000295399">
    <property type="component" value="Unassembled WGS sequence"/>
</dbReference>
<proteinExistence type="predicted"/>
<dbReference type="InParanoid" id="A0A4R2PPZ7"/>
<reference evidence="1 2" key="1">
    <citation type="submission" date="2019-03" db="EMBL/GenBank/DDBJ databases">
        <title>Genomic Encyclopedia of Type Strains, Phase IV (KMG-IV): sequencing the most valuable type-strain genomes for metagenomic binning, comparative biology and taxonomic classification.</title>
        <authorList>
            <person name="Goeker M."/>
        </authorList>
    </citation>
    <scope>NUCLEOTIDE SEQUENCE [LARGE SCALE GENOMIC DNA]</scope>
    <source>
        <strain evidence="1 2">DSM 2132</strain>
    </source>
</reference>
<dbReference type="AlphaFoldDB" id="A0A4R2PPZ7"/>
<organism evidence="1 2">
    <name type="scientific">Rhodothalassium salexigens DSM 2132</name>
    <dbReference type="NCBI Taxonomy" id="1188247"/>
    <lineage>
        <taxon>Bacteria</taxon>
        <taxon>Pseudomonadati</taxon>
        <taxon>Pseudomonadota</taxon>
        <taxon>Alphaproteobacteria</taxon>
        <taxon>Rhodothalassiales</taxon>
        <taxon>Rhodothalassiaceae</taxon>
        <taxon>Rhodothalassium</taxon>
    </lineage>
</organism>
<sequence>MWWSADRRARRGWRGALGAGLVGLTLAVQGCGFTPLHATGGGRVAASAELARVAVAEIGDPAGLMLRNGLIDRLTPAGYARDPRYDLSVALSEDRDRYGLEADREVTRERLRLTAVYRLVDRRDGAVLVSDRARAQIGYDVVQSDYALVTARDAARRQAAERLADDITRRLSVALKDRAEDI</sequence>
<evidence type="ECO:0000313" key="1">
    <source>
        <dbReference type="EMBL" id="TCP36145.1"/>
    </source>
</evidence>
<accession>A0A4R2PPZ7</accession>
<gene>
    <name evidence="1" type="ORF">EV659_10332</name>
</gene>